<evidence type="ECO:0000256" key="24">
    <source>
        <dbReference type="ARBA" id="ARBA00034000"/>
    </source>
</evidence>
<evidence type="ECO:0000259" key="31">
    <source>
        <dbReference type="Pfam" id="PF17092"/>
    </source>
</evidence>
<keyword evidence="19" id="KW-1133">Transmembrane helix</keyword>
<gene>
    <name evidence="32" type="ORF">GH984_05045</name>
</gene>
<dbReference type="EC" id="2.4.99.28" evidence="25"/>
<keyword evidence="14" id="KW-0812">Transmembrane</keyword>
<evidence type="ECO:0000256" key="28">
    <source>
        <dbReference type="SAM" id="MobiDB-lite"/>
    </source>
</evidence>
<dbReference type="GO" id="GO:0006508">
    <property type="term" value="P:proteolysis"/>
    <property type="evidence" value="ECO:0007669"/>
    <property type="project" value="UniProtKB-KW"/>
</dbReference>
<name>A0A6N7QUR5_9GAMM</name>
<keyword evidence="23" id="KW-0961">Cell wall biogenesis/degradation</keyword>
<evidence type="ECO:0000256" key="2">
    <source>
        <dbReference type="ARBA" id="ARBA00004249"/>
    </source>
</evidence>
<dbReference type="PANTHER" id="PTHR32282">
    <property type="entry name" value="BINDING PROTEIN TRANSPEPTIDASE, PUTATIVE-RELATED"/>
    <property type="match status" value="1"/>
</dbReference>
<comment type="caution">
    <text evidence="32">The sequence shown here is derived from an EMBL/GenBank/DDBJ whole genome shotgun (WGS) entry which is preliminary data.</text>
</comment>
<dbReference type="Gene3D" id="1.10.3810.10">
    <property type="entry name" value="Biosynthetic peptidoglycan transglycosylase-like"/>
    <property type="match status" value="1"/>
</dbReference>
<feature type="region of interest" description="Disordered" evidence="28">
    <location>
        <begin position="714"/>
        <end position="756"/>
    </location>
</feature>
<keyword evidence="33" id="KW-1185">Reference proteome</keyword>
<evidence type="ECO:0000256" key="10">
    <source>
        <dbReference type="ARBA" id="ARBA00022645"/>
    </source>
</evidence>
<proteinExistence type="inferred from homology"/>
<evidence type="ECO:0000256" key="8">
    <source>
        <dbReference type="ARBA" id="ARBA00022475"/>
    </source>
</evidence>
<organism evidence="32 33">
    <name type="scientific">Spiribacter salilacus</name>
    <dbReference type="NCBI Taxonomy" id="2664894"/>
    <lineage>
        <taxon>Bacteria</taxon>
        <taxon>Pseudomonadati</taxon>
        <taxon>Pseudomonadota</taxon>
        <taxon>Gammaproteobacteria</taxon>
        <taxon>Chromatiales</taxon>
        <taxon>Ectothiorhodospiraceae</taxon>
        <taxon>Spiribacter</taxon>
    </lineage>
</organism>
<evidence type="ECO:0000256" key="25">
    <source>
        <dbReference type="ARBA" id="ARBA00044770"/>
    </source>
</evidence>
<comment type="subcellular location">
    <subcellularLocation>
        <location evidence="2">Cell inner membrane</location>
        <topology evidence="2">Single-pass type II membrane protein</topology>
    </subcellularLocation>
</comment>
<evidence type="ECO:0000256" key="19">
    <source>
        <dbReference type="ARBA" id="ARBA00022989"/>
    </source>
</evidence>
<keyword evidence="13" id="KW-0808">Transferase</keyword>
<feature type="domain" description="Penicillin-binding protein transpeptidase" evidence="29">
    <location>
        <begin position="417"/>
        <end position="654"/>
    </location>
</feature>
<evidence type="ECO:0000256" key="6">
    <source>
        <dbReference type="ARBA" id="ARBA00012448"/>
    </source>
</evidence>
<evidence type="ECO:0000313" key="33">
    <source>
        <dbReference type="Proteomes" id="UP000433788"/>
    </source>
</evidence>
<dbReference type="InterPro" id="IPR036950">
    <property type="entry name" value="PBP_transglycosylase"/>
</dbReference>
<comment type="similarity">
    <text evidence="5">In the N-terminal section; belongs to the glycosyltransferase 51 family.</text>
</comment>
<dbReference type="GO" id="GO:0046677">
    <property type="term" value="P:response to antibiotic"/>
    <property type="evidence" value="ECO:0007669"/>
    <property type="project" value="UniProtKB-KW"/>
</dbReference>
<comment type="similarity">
    <text evidence="4">In the C-terminal section; belongs to the transpeptidase family.</text>
</comment>
<dbReference type="SUPFAM" id="SSF53955">
    <property type="entry name" value="Lysozyme-like"/>
    <property type="match status" value="1"/>
</dbReference>
<dbReference type="FunFam" id="1.10.3810.10:FF:000003">
    <property type="entry name" value="Penicillin-binding protein 1a"/>
    <property type="match status" value="1"/>
</dbReference>
<evidence type="ECO:0000256" key="21">
    <source>
        <dbReference type="ARBA" id="ARBA00023251"/>
    </source>
</evidence>
<dbReference type="RefSeq" id="WP_153719104.1">
    <property type="nucleotide sequence ID" value="NZ_WJPP01000002.1"/>
</dbReference>
<dbReference type="InterPro" id="IPR001264">
    <property type="entry name" value="Glyco_trans_51"/>
</dbReference>
<dbReference type="GO" id="GO:0008955">
    <property type="term" value="F:peptidoglycan glycosyltransferase activity"/>
    <property type="evidence" value="ECO:0007669"/>
    <property type="project" value="UniProtKB-EC"/>
</dbReference>
<dbReference type="Pfam" id="PF17092">
    <property type="entry name" value="PCB_OB"/>
    <property type="match status" value="1"/>
</dbReference>
<dbReference type="NCBIfam" id="TIGR02074">
    <property type="entry name" value="PBP_1a_fam"/>
    <property type="match status" value="1"/>
</dbReference>
<keyword evidence="18" id="KW-0573">Peptidoglycan synthesis</keyword>
<evidence type="ECO:0000256" key="20">
    <source>
        <dbReference type="ARBA" id="ARBA00023136"/>
    </source>
</evidence>
<evidence type="ECO:0000256" key="7">
    <source>
        <dbReference type="ARBA" id="ARBA00018638"/>
    </source>
</evidence>
<evidence type="ECO:0000256" key="15">
    <source>
        <dbReference type="ARBA" id="ARBA00022801"/>
    </source>
</evidence>
<dbReference type="PANTHER" id="PTHR32282:SF27">
    <property type="entry name" value="PENICILLIN-BINDING PROTEIN 1A"/>
    <property type="match status" value="1"/>
</dbReference>
<comment type="pathway">
    <text evidence="3">Cell wall biogenesis; peptidoglycan biosynthesis.</text>
</comment>
<protein>
    <recommendedName>
        <fullName evidence="7">Penicillin-binding protein 1A</fullName>
        <ecNumber evidence="25">2.4.99.28</ecNumber>
        <ecNumber evidence="6">3.4.16.4</ecNumber>
    </recommendedName>
</protein>
<reference evidence="32 33" key="1">
    <citation type="submission" date="2019-11" db="EMBL/GenBank/DDBJ databases">
        <authorList>
            <person name="Zhang X.Y."/>
        </authorList>
    </citation>
    <scope>NUCLEOTIDE SEQUENCE [LARGE SCALE GENOMIC DNA]</scope>
    <source>
        <strain evidence="32 33">C176</strain>
    </source>
</reference>
<evidence type="ECO:0000256" key="22">
    <source>
        <dbReference type="ARBA" id="ARBA00023268"/>
    </source>
</evidence>
<sequence length="756" mass="83079">MPRIVRLFLHLLAGLAALSLLLVGGFLAAYIALAPGLPSVEEVRNVELQVPLRVHAADGTLMAEFGEMRRTPIRFDQVPVSLRQAFIAAEDQRFYQHPGVDYQGLVRAVWYLVRTGEKGPGGSTITMQLARNLFLTRERTYLRKVREIMLALRIERELDKETIFELYLNKIYLGQRAYGVAAAARVYYDKPLADLTLAEQAMIAGLPKAPSAANPITNSERGLQRRGYVLGRMLDSGFIDEPAYLRAMAEPVTAQRHLRRPEFSAPYVAEMARQWVVERYGADQAYTAGFEVYTTVDVTQQKAAQEALVRGLHAYDERHGYRGAIEQLAVDTLNSAELIEALSEIRTAGALRAAVVTEIAENGAQLLTAQGDELELPWTGVAWASTQPAELLSPGDVIYFRETTSGYRLAQLPQAQGAIAALDPVDGRVLGLAGGYSFSLSSFNRATQARRQPGSAFKPLIYSAALEHGITPATIINDAPVVFSDVSLEGVWRPENYSGQVFGPTRLREALIHSRNLVSIRVLRQIGLPAALEHIQKLGLSTEQMSPTLSLALGAAEVTPMELAASYAPFANGGLRVKPWFIERVTTKDRELLFGVRLERGISAGNAWLMRSMLEDVVREGTGRSALRLGREDLAGKTGTTNDQNDAWFAGFNGDVVATAWVGFDELQSLGRYETGGRAALPIWIDFMEQALEGKPNTNWVRPPGVVTLRIDAETGERTSPENPNARFETFLEGSLPPQGDVARRETEGSDAEPIF</sequence>
<feature type="domain" description="Penicillin-binding protein OB-like" evidence="31">
    <location>
        <begin position="321"/>
        <end position="415"/>
    </location>
</feature>
<evidence type="ECO:0000256" key="14">
    <source>
        <dbReference type="ARBA" id="ARBA00022692"/>
    </source>
</evidence>
<evidence type="ECO:0000256" key="23">
    <source>
        <dbReference type="ARBA" id="ARBA00023316"/>
    </source>
</evidence>
<dbReference type="GO" id="GO:0071555">
    <property type="term" value="P:cell wall organization"/>
    <property type="evidence" value="ECO:0007669"/>
    <property type="project" value="UniProtKB-KW"/>
</dbReference>
<keyword evidence="15" id="KW-0378">Hydrolase</keyword>
<keyword evidence="17" id="KW-0735">Signal-anchor</keyword>
<evidence type="ECO:0000256" key="13">
    <source>
        <dbReference type="ARBA" id="ARBA00022679"/>
    </source>
</evidence>
<dbReference type="Proteomes" id="UP000433788">
    <property type="component" value="Unassembled WGS sequence"/>
</dbReference>
<dbReference type="GO" id="GO:0005886">
    <property type="term" value="C:plasma membrane"/>
    <property type="evidence" value="ECO:0007669"/>
    <property type="project" value="UniProtKB-SubCell"/>
</dbReference>
<evidence type="ECO:0000259" key="29">
    <source>
        <dbReference type="Pfam" id="PF00905"/>
    </source>
</evidence>
<dbReference type="Pfam" id="PF00912">
    <property type="entry name" value="Transgly"/>
    <property type="match status" value="1"/>
</dbReference>
<evidence type="ECO:0000256" key="17">
    <source>
        <dbReference type="ARBA" id="ARBA00022968"/>
    </source>
</evidence>
<dbReference type="AlphaFoldDB" id="A0A6N7QUR5"/>
<comment type="pathway">
    <text evidence="27">Glycan biosynthesis.</text>
</comment>
<keyword evidence="11" id="KW-0645">Protease</keyword>
<evidence type="ECO:0000256" key="5">
    <source>
        <dbReference type="ARBA" id="ARBA00007739"/>
    </source>
</evidence>
<dbReference type="InterPro" id="IPR023346">
    <property type="entry name" value="Lysozyme-like_dom_sf"/>
</dbReference>
<dbReference type="EC" id="3.4.16.4" evidence="6"/>
<keyword evidence="22" id="KW-0511">Multifunctional enzyme</keyword>
<dbReference type="GO" id="GO:0009252">
    <property type="term" value="P:peptidoglycan biosynthetic process"/>
    <property type="evidence" value="ECO:0007669"/>
    <property type="project" value="UniProtKB-UniPathway"/>
</dbReference>
<comment type="function">
    <text evidence="1">Cell wall formation. Synthesis of cross-linked peptidoglycan from the lipid intermediates. The enzyme has a penicillin-insensitive transglycosylase N-terminal domain (formation of linear glycan strands) and a penicillin-sensitive transpeptidase C-terminal domain (cross-linking of the peptide subunits).</text>
</comment>
<evidence type="ECO:0000256" key="27">
    <source>
        <dbReference type="ARBA" id="ARBA00060592"/>
    </source>
</evidence>
<evidence type="ECO:0000256" key="4">
    <source>
        <dbReference type="ARBA" id="ARBA00007090"/>
    </source>
</evidence>
<keyword evidence="10" id="KW-0121">Carboxypeptidase</keyword>
<dbReference type="UniPathway" id="UPA00219"/>
<dbReference type="EMBL" id="WJPP01000002">
    <property type="protein sequence ID" value="MRH78067.1"/>
    <property type="molecule type" value="Genomic_DNA"/>
</dbReference>
<evidence type="ECO:0000259" key="30">
    <source>
        <dbReference type="Pfam" id="PF00912"/>
    </source>
</evidence>
<dbReference type="InterPro" id="IPR050396">
    <property type="entry name" value="Glycosyltr_51/Transpeptidase"/>
</dbReference>
<dbReference type="GO" id="GO:0009002">
    <property type="term" value="F:serine-type D-Ala-D-Ala carboxypeptidase activity"/>
    <property type="evidence" value="ECO:0007669"/>
    <property type="project" value="UniProtKB-EC"/>
</dbReference>
<comment type="catalytic activity">
    <reaction evidence="26">
        <text>[GlcNAc-(1-&gt;4)-Mur2Ac(oyl-L-Ala-gamma-D-Glu-L-Lys-D-Ala-D-Ala)](n)-di-trans,octa-cis-undecaprenyl diphosphate + beta-D-GlcNAc-(1-&gt;4)-Mur2Ac(oyl-L-Ala-gamma-D-Glu-L-Lys-D-Ala-D-Ala)-di-trans,octa-cis-undecaprenyl diphosphate = [GlcNAc-(1-&gt;4)-Mur2Ac(oyl-L-Ala-gamma-D-Glu-L-Lys-D-Ala-D-Ala)](n+1)-di-trans,octa-cis-undecaprenyl diphosphate + di-trans,octa-cis-undecaprenyl diphosphate + H(+)</text>
        <dbReference type="Rhea" id="RHEA:23708"/>
        <dbReference type="Rhea" id="RHEA-COMP:9602"/>
        <dbReference type="Rhea" id="RHEA-COMP:9603"/>
        <dbReference type="ChEBI" id="CHEBI:15378"/>
        <dbReference type="ChEBI" id="CHEBI:58405"/>
        <dbReference type="ChEBI" id="CHEBI:60033"/>
        <dbReference type="ChEBI" id="CHEBI:78435"/>
        <dbReference type="EC" id="2.4.99.28"/>
    </reaction>
</comment>
<dbReference type="InterPro" id="IPR001460">
    <property type="entry name" value="PCN-bd_Tpept"/>
</dbReference>
<dbReference type="Gene3D" id="3.40.710.10">
    <property type="entry name" value="DD-peptidase/beta-lactamase superfamily"/>
    <property type="match status" value="2"/>
</dbReference>
<evidence type="ECO:0000256" key="16">
    <source>
        <dbReference type="ARBA" id="ARBA00022960"/>
    </source>
</evidence>
<evidence type="ECO:0000256" key="11">
    <source>
        <dbReference type="ARBA" id="ARBA00022670"/>
    </source>
</evidence>
<accession>A0A6N7QUR5</accession>
<keyword evidence="12" id="KW-0328">Glycosyltransferase</keyword>
<dbReference type="GO" id="GO:0030288">
    <property type="term" value="C:outer membrane-bounded periplasmic space"/>
    <property type="evidence" value="ECO:0007669"/>
    <property type="project" value="TreeGrafter"/>
</dbReference>
<dbReference type="SUPFAM" id="SSF56601">
    <property type="entry name" value="beta-lactamase/transpeptidase-like"/>
    <property type="match status" value="1"/>
</dbReference>
<keyword evidence="9" id="KW-0997">Cell inner membrane</keyword>
<evidence type="ECO:0000256" key="1">
    <source>
        <dbReference type="ARBA" id="ARBA00002624"/>
    </source>
</evidence>
<dbReference type="InterPro" id="IPR012338">
    <property type="entry name" value="Beta-lactam/transpept-like"/>
</dbReference>
<keyword evidence="20" id="KW-0472">Membrane</keyword>
<dbReference type="Pfam" id="PF00905">
    <property type="entry name" value="Transpeptidase"/>
    <property type="match status" value="1"/>
</dbReference>
<feature type="domain" description="Glycosyl transferase family 51" evidence="30">
    <location>
        <begin position="59"/>
        <end position="233"/>
    </location>
</feature>
<evidence type="ECO:0000256" key="26">
    <source>
        <dbReference type="ARBA" id="ARBA00049902"/>
    </source>
</evidence>
<dbReference type="InterPro" id="IPR031376">
    <property type="entry name" value="PCB_OB"/>
</dbReference>
<keyword evidence="8" id="KW-1003">Cell membrane</keyword>
<evidence type="ECO:0000313" key="32">
    <source>
        <dbReference type="EMBL" id="MRH78067.1"/>
    </source>
</evidence>
<evidence type="ECO:0000256" key="12">
    <source>
        <dbReference type="ARBA" id="ARBA00022676"/>
    </source>
</evidence>
<evidence type="ECO:0000256" key="9">
    <source>
        <dbReference type="ARBA" id="ARBA00022519"/>
    </source>
</evidence>
<keyword evidence="21" id="KW-0046">Antibiotic resistance</keyword>
<comment type="catalytic activity">
    <reaction evidence="24">
        <text>Preferential cleavage: (Ac)2-L-Lys-D-Ala-|-D-Ala. Also transpeptidation of peptidyl-alanyl moieties that are N-acyl substituents of D-alanine.</text>
        <dbReference type="EC" id="3.4.16.4"/>
    </reaction>
</comment>
<dbReference type="GO" id="GO:0008360">
    <property type="term" value="P:regulation of cell shape"/>
    <property type="evidence" value="ECO:0007669"/>
    <property type="project" value="UniProtKB-KW"/>
</dbReference>
<dbReference type="GO" id="GO:0008658">
    <property type="term" value="F:penicillin binding"/>
    <property type="evidence" value="ECO:0007669"/>
    <property type="project" value="InterPro"/>
</dbReference>
<evidence type="ECO:0000256" key="3">
    <source>
        <dbReference type="ARBA" id="ARBA00004752"/>
    </source>
</evidence>
<keyword evidence="16" id="KW-0133">Cell shape</keyword>
<evidence type="ECO:0000256" key="18">
    <source>
        <dbReference type="ARBA" id="ARBA00022984"/>
    </source>
</evidence>